<dbReference type="GO" id="GO:0008658">
    <property type="term" value="F:penicillin binding"/>
    <property type="evidence" value="ECO:0007669"/>
    <property type="project" value="InterPro"/>
</dbReference>
<evidence type="ECO:0000313" key="19">
    <source>
        <dbReference type="Proteomes" id="UP000002007"/>
    </source>
</evidence>
<feature type="compositionally biased region" description="Pro residues" evidence="14">
    <location>
        <begin position="737"/>
        <end position="751"/>
    </location>
</feature>
<dbReference type="FunFam" id="1.10.3810.10:FF:000001">
    <property type="entry name" value="Penicillin-binding protein 1A"/>
    <property type="match status" value="1"/>
</dbReference>
<evidence type="ECO:0000256" key="8">
    <source>
        <dbReference type="ARBA" id="ARBA00022960"/>
    </source>
</evidence>
<comment type="similarity">
    <text evidence="2">In the N-terminal section; belongs to the glycosyltransferase 51 family.</text>
</comment>
<dbReference type="GO" id="GO:0030288">
    <property type="term" value="C:outer membrane-bounded periplasmic space"/>
    <property type="evidence" value="ECO:0007669"/>
    <property type="project" value="TreeGrafter"/>
</dbReference>
<organism evidence="18 19">
    <name type="scientific">Renibacterium salmoninarum (strain ATCC 33209 / DSM 20767 / JCM 11484 / NBRC 15589 / NCIMB 2235)</name>
    <dbReference type="NCBI Taxonomy" id="288705"/>
    <lineage>
        <taxon>Bacteria</taxon>
        <taxon>Bacillati</taxon>
        <taxon>Actinomycetota</taxon>
        <taxon>Actinomycetes</taxon>
        <taxon>Micrococcales</taxon>
        <taxon>Micrococcaceae</taxon>
        <taxon>Renibacterium</taxon>
    </lineage>
</organism>
<dbReference type="KEGG" id="rsa:RSal33209_2795"/>
<evidence type="ECO:0000256" key="11">
    <source>
        <dbReference type="ARBA" id="ARBA00023316"/>
    </source>
</evidence>
<dbReference type="Gene3D" id="3.40.710.10">
    <property type="entry name" value="DD-peptidase/beta-lactamase superfamily"/>
    <property type="match status" value="1"/>
</dbReference>
<dbReference type="InterPro" id="IPR012338">
    <property type="entry name" value="Beta-lactam/transpept-like"/>
</dbReference>
<dbReference type="GO" id="GO:0008955">
    <property type="term" value="F:peptidoglycan glycosyltransferase activity"/>
    <property type="evidence" value="ECO:0007669"/>
    <property type="project" value="UniProtKB-EC"/>
</dbReference>
<dbReference type="InterPro" id="IPR050396">
    <property type="entry name" value="Glycosyltr_51/Transpeptidase"/>
</dbReference>
<keyword evidence="15" id="KW-0472">Membrane</keyword>
<dbReference type="GO" id="GO:0009002">
    <property type="term" value="F:serine-type D-Ala-D-Ala carboxypeptidase activity"/>
    <property type="evidence" value="ECO:0007669"/>
    <property type="project" value="UniProtKB-EC"/>
</dbReference>
<dbReference type="AlphaFoldDB" id="A9WTJ9"/>
<dbReference type="GO" id="GO:0008360">
    <property type="term" value="P:regulation of cell shape"/>
    <property type="evidence" value="ECO:0007669"/>
    <property type="project" value="UniProtKB-KW"/>
</dbReference>
<dbReference type="Pfam" id="PF00905">
    <property type="entry name" value="Transpeptidase"/>
    <property type="match status" value="1"/>
</dbReference>
<evidence type="ECO:0000256" key="6">
    <source>
        <dbReference type="ARBA" id="ARBA00022679"/>
    </source>
</evidence>
<evidence type="ECO:0000256" key="14">
    <source>
        <dbReference type="SAM" id="MobiDB-lite"/>
    </source>
</evidence>
<feature type="region of interest" description="Disordered" evidence="14">
    <location>
        <begin position="715"/>
        <end position="758"/>
    </location>
</feature>
<dbReference type="InterPro" id="IPR023346">
    <property type="entry name" value="Lysozyme-like_dom_sf"/>
</dbReference>
<dbReference type="GO" id="GO:0009252">
    <property type="term" value="P:peptidoglycan biosynthetic process"/>
    <property type="evidence" value="ECO:0007669"/>
    <property type="project" value="UniProtKB-KW"/>
</dbReference>
<dbReference type="InterPro" id="IPR001264">
    <property type="entry name" value="Glyco_trans_51"/>
</dbReference>
<dbReference type="GO" id="GO:0006508">
    <property type="term" value="P:proteolysis"/>
    <property type="evidence" value="ECO:0007669"/>
    <property type="project" value="UniProtKB-KW"/>
</dbReference>
<comment type="catalytic activity">
    <reaction evidence="12">
        <text>Preferential cleavage: (Ac)2-L-Lys-D-Ala-|-D-Ala. Also transpeptidation of peptidyl-alanyl moieties that are N-acyl substituents of D-alanine.</text>
        <dbReference type="EC" id="3.4.16.4"/>
    </reaction>
</comment>
<dbReference type="RefSeq" id="WP_012246175.1">
    <property type="nucleotide sequence ID" value="NC_010168.1"/>
</dbReference>
<dbReference type="STRING" id="288705.RSal33209_2795"/>
<evidence type="ECO:0000256" key="2">
    <source>
        <dbReference type="ARBA" id="ARBA00007739"/>
    </source>
</evidence>
<evidence type="ECO:0000256" key="13">
    <source>
        <dbReference type="ARBA" id="ARBA00049902"/>
    </source>
</evidence>
<evidence type="ECO:0000256" key="10">
    <source>
        <dbReference type="ARBA" id="ARBA00023268"/>
    </source>
</evidence>
<dbReference type="PANTHER" id="PTHR32282:SF33">
    <property type="entry name" value="PEPTIDOGLYCAN GLYCOSYLTRANSFERASE"/>
    <property type="match status" value="1"/>
</dbReference>
<keyword evidence="4" id="KW-0645">Protease</keyword>
<sequence length="758" mass="79660">MAVRKNPIINTATTLGKLIGFLAVSVLCGVLVAGLVVPVTALGGSTVSNSITAFDNLPAELQVGAPQGVTNIYASDGTTVIARLFNQNRVEVGIDQMSPNIKNAVVAIEDSRYYEHGGVDPTGILRAAVSLFSKGGRQGASTITQQYVNNVIIQNLEAAGKGDQAKLGGDKTAGDKIREMKLAIAVEKQYSKQDILKGYLNIVNFANGTYGIQAASQFYFGINATDLTLAQGALLAGVVNSPSFYDPVKNPDNAKSRRDQVLDRMLQLKMVNQADHDAAIATPVAVTPHPKPQGCATASMAPFFCDYVLRTFLNNPDYGATEADRAQLLYQGGLSIKTTLDPNAQKITQDLEDQTSSPDDIQRLNRGSAMVSVEPGTGKILTMAQNFKMSDQAANGQTSYNFSVPKTDLDGNSLNGLGTMQVGSTMKPFTFAAWLQAGKSMNATVDGSQRRYPAGYPWKNSCGTTSSNYAGTADNPLLSNDSLRDYNNWNVLDGLVSSINTVTFAAAAQLDFCNIKKITEAAGILTGDTRKPLSFEYASDLLGSNSIDPLTMANAFATFANKGTYCSPIAIASVSDPSGKQLPVPSANCKSTFITPDVAAGMLYAMQQVFARRDGSGSLINPNLRAFQSTANIGGKTGTTTGNQDTWVVGTTSGIATASWFGNPTGSLSDNYVNQGVTINGVPYAQLDGANIAGTAFSKLMQQVAPNYNKAAFPTPPAKMVNGTPPPAPPKQNTSPSSPPASPPANTPAPPADGGTKP</sequence>
<comment type="similarity">
    <text evidence="1">In the C-terminal section; belongs to the transpeptidase family.</text>
</comment>
<dbReference type="CAZy" id="GT51">
    <property type="family name" value="Glycosyltransferase Family 51"/>
</dbReference>
<dbReference type="SMR" id="A9WTJ9"/>
<keyword evidence="5" id="KW-0328">Glycosyltransferase</keyword>
<feature type="domain" description="Glycosyl transferase family 51" evidence="17">
    <location>
        <begin position="80"/>
        <end position="265"/>
    </location>
</feature>
<dbReference type="PANTHER" id="PTHR32282">
    <property type="entry name" value="BINDING PROTEIN TRANSPEPTIDASE, PUTATIVE-RELATED"/>
    <property type="match status" value="1"/>
</dbReference>
<dbReference type="InterPro" id="IPR001460">
    <property type="entry name" value="PCN-bd_Tpept"/>
</dbReference>
<dbReference type="EMBL" id="CP000910">
    <property type="protein sequence ID" value="ABY24520.1"/>
    <property type="molecule type" value="Genomic_DNA"/>
</dbReference>
<keyword evidence="15" id="KW-0812">Transmembrane</keyword>
<evidence type="ECO:0000256" key="7">
    <source>
        <dbReference type="ARBA" id="ARBA00022801"/>
    </source>
</evidence>
<evidence type="ECO:0000259" key="16">
    <source>
        <dbReference type="Pfam" id="PF00905"/>
    </source>
</evidence>
<keyword evidence="9" id="KW-0573">Peptidoglycan synthesis</keyword>
<keyword evidence="3" id="KW-0121">Carboxypeptidase</keyword>
<dbReference type="HOGENOM" id="CLU_006354_2_6_11"/>
<accession>A9WTJ9</accession>
<keyword evidence="19" id="KW-1185">Reference proteome</keyword>
<evidence type="ECO:0000256" key="12">
    <source>
        <dbReference type="ARBA" id="ARBA00034000"/>
    </source>
</evidence>
<reference evidence="19" key="1">
    <citation type="journal article" date="2008" name="J. Bacteriol.">
        <title>Genome sequence of the fish pathogen Renibacterium salmoninarum suggests reductive evolution away from an environmental Arthrobacter ancestor.</title>
        <authorList>
            <person name="Wiens G.D."/>
            <person name="Rockey D.D."/>
            <person name="Wu Z."/>
            <person name="Chang J."/>
            <person name="Levy R."/>
            <person name="Crane S."/>
            <person name="Chen D.S."/>
            <person name="Capri G.R."/>
            <person name="Burnett J.R."/>
            <person name="Sudheesh P.S."/>
            <person name="Schipma M.J."/>
            <person name="Burd H."/>
            <person name="Bhattacharyya A."/>
            <person name="Rhodes L.D."/>
            <person name="Kaul R."/>
            <person name="Strom M.S."/>
        </authorList>
    </citation>
    <scope>NUCLEOTIDE SEQUENCE [LARGE SCALE GENOMIC DNA]</scope>
    <source>
        <strain evidence="19">ATCC 33209 / DSM 20767 / JCM 11484 / NBRC 15589 / NCIMB 2235</strain>
    </source>
</reference>
<evidence type="ECO:0000256" key="1">
    <source>
        <dbReference type="ARBA" id="ARBA00007090"/>
    </source>
</evidence>
<dbReference type="InterPro" id="IPR036950">
    <property type="entry name" value="PBP_transglycosylase"/>
</dbReference>
<keyword evidence="11" id="KW-0961">Cell wall biogenesis/degradation</keyword>
<comment type="catalytic activity">
    <reaction evidence="13">
        <text>[GlcNAc-(1-&gt;4)-Mur2Ac(oyl-L-Ala-gamma-D-Glu-L-Lys-D-Ala-D-Ala)](n)-di-trans,octa-cis-undecaprenyl diphosphate + beta-D-GlcNAc-(1-&gt;4)-Mur2Ac(oyl-L-Ala-gamma-D-Glu-L-Lys-D-Ala-D-Ala)-di-trans,octa-cis-undecaprenyl diphosphate = [GlcNAc-(1-&gt;4)-Mur2Ac(oyl-L-Ala-gamma-D-Glu-L-Lys-D-Ala-D-Ala)](n+1)-di-trans,octa-cis-undecaprenyl diphosphate + di-trans,octa-cis-undecaprenyl diphosphate + H(+)</text>
        <dbReference type="Rhea" id="RHEA:23708"/>
        <dbReference type="Rhea" id="RHEA-COMP:9602"/>
        <dbReference type="Rhea" id="RHEA-COMP:9603"/>
        <dbReference type="ChEBI" id="CHEBI:15378"/>
        <dbReference type="ChEBI" id="CHEBI:58405"/>
        <dbReference type="ChEBI" id="CHEBI:60033"/>
        <dbReference type="ChEBI" id="CHEBI:78435"/>
        <dbReference type="EC" id="2.4.99.28"/>
    </reaction>
</comment>
<evidence type="ECO:0000256" key="4">
    <source>
        <dbReference type="ARBA" id="ARBA00022670"/>
    </source>
</evidence>
<evidence type="ECO:0000259" key="17">
    <source>
        <dbReference type="Pfam" id="PF00912"/>
    </source>
</evidence>
<dbReference type="Pfam" id="PF00912">
    <property type="entry name" value="Transgly"/>
    <property type="match status" value="1"/>
</dbReference>
<evidence type="ECO:0000256" key="5">
    <source>
        <dbReference type="ARBA" id="ARBA00022676"/>
    </source>
</evidence>
<name>A9WTJ9_RENSM</name>
<proteinExistence type="inferred from homology"/>
<keyword evidence="10" id="KW-0511">Multifunctional enzyme</keyword>
<keyword evidence="8" id="KW-0133">Cell shape</keyword>
<dbReference type="GO" id="GO:0071555">
    <property type="term" value="P:cell wall organization"/>
    <property type="evidence" value="ECO:0007669"/>
    <property type="project" value="UniProtKB-KW"/>
</dbReference>
<evidence type="ECO:0000256" key="15">
    <source>
        <dbReference type="SAM" id="Phobius"/>
    </source>
</evidence>
<feature type="domain" description="Penicillin-binding protein transpeptidase" evidence="16">
    <location>
        <begin position="370"/>
        <end position="644"/>
    </location>
</feature>
<keyword evidence="15" id="KW-1133">Transmembrane helix</keyword>
<evidence type="ECO:0000313" key="18">
    <source>
        <dbReference type="EMBL" id="ABY24520.1"/>
    </source>
</evidence>
<dbReference type="SUPFAM" id="SSF53955">
    <property type="entry name" value="Lysozyme-like"/>
    <property type="match status" value="1"/>
</dbReference>
<dbReference type="Proteomes" id="UP000002007">
    <property type="component" value="Chromosome"/>
</dbReference>
<feature type="transmembrane region" description="Helical" evidence="15">
    <location>
        <begin position="21"/>
        <end position="42"/>
    </location>
</feature>
<evidence type="ECO:0000256" key="9">
    <source>
        <dbReference type="ARBA" id="ARBA00022984"/>
    </source>
</evidence>
<keyword evidence="6" id="KW-0808">Transferase</keyword>
<protein>
    <submittedName>
        <fullName evidence="18">Multimodular transpeptidase-transglycosylase</fullName>
    </submittedName>
</protein>
<gene>
    <name evidence="18" type="ordered locus">RSal33209_2795</name>
</gene>
<keyword evidence="7" id="KW-0378">Hydrolase</keyword>
<dbReference type="SUPFAM" id="SSF56601">
    <property type="entry name" value="beta-lactamase/transpeptidase-like"/>
    <property type="match status" value="1"/>
</dbReference>
<dbReference type="eggNOG" id="COG0744">
    <property type="taxonomic scope" value="Bacteria"/>
</dbReference>
<dbReference type="Gene3D" id="1.10.3810.10">
    <property type="entry name" value="Biosynthetic peptidoglycan transglycosylase-like"/>
    <property type="match status" value="1"/>
</dbReference>
<evidence type="ECO:0000256" key="3">
    <source>
        <dbReference type="ARBA" id="ARBA00022645"/>
    </source>
</evidence>